<proteinExistence type="predicted"/>
<keyword evidence="2" id="KW-1185">Reference proteome</keyword>
<protein>
    <recommendedName>
        <fullName evidence="3">Peptidase M23 domain-containing protein</fullName>
    </recommendedName>
</protein>
<sequence>MLSPWDSTVTYGFYNDGASYVRFGYSNGYAHRAVHVKATGRVPQGSQATEGTRCALSDGRTGSFGAGTSTGEHIHFHGEHPDGHRIPWDQVPAPYQTAGGGARPIETEGLLMALSEIQQRQMYEALVVGGQSSGAYYTPEAIINVIRGEIAPAIAAIAAGGIMYPGAGYLAFPALANAIREDDDVDEAEIAGRLAPVLAPLIAQNVTTLSDDVLARIADASADEIARRLAAG</sequence>
<name>A0ABU7V9Z3_9MICO</name>
<dbReference type="EMBL" id="JAZHOV010000006">
    <property type="protein sequence ID" value="MEF2255612.1"/>
    <property type="molecule type" value="Genomic_DNA"/>
</dbReference>
<dbReference type="Proteomes" id="UP001351900">
    <property type="component" value="Unassembled WGS sequence"/>
</dbReference>
<evidence type="ECO:0000313" key="2">
    <source>
        <dbReference type="Proteomes" id="UP001351900"/>
    </source>
</evidence>
<gene>
    <name evidence="1" type="ORF">V2V91_10775</name>
</gene>
<reference evidence="1 2" key="1">
    <citation type="submission" date="2024-01" db="EMBL/GenBank/DDBJ databases">
        <title>the genome sequence of strain Microbacterium schleiferi NBRC 15075.</title>
        <authorList>
            <person name="Ding Y."/>
            <person name="Zhang G."/>
        </authorList>
    </citation>
    <scope>NUCLEOTIDE SEQUENCE [LARGE SCALE GENOMIC DNA]</scope>
    <source>
        <strain evidence="1 2">NBRC 15075</strain>
    </source>
</reference>
<evidence type="ECO:0000313" key="1">
    <source>
        <dbReference type="EMBL" id="MEF2255612.1"/>
    </source>
</evidence>
<organism evidence="1 2">
    <name type="scientific">Microbacterium schleiferi</name>
    <dbReference type="NCBI Taxonomy" id="69362"/>
    <lineage>
        <taxon>Bacteria</taxon>
        <taxon>Bacillati</taxon>
        <taxon>Actinomycetota</taxon>
        <taxon>Actinomycetes</taxon>
        <taxon>Micrococcales</taxon>
        <taxon>Microbacteriaceae</taxon>
        <taxon>Microbacterium</taxon>
    </lineage>
</organism>
<accession>A0ABU7V9Z3</accession>
<comment type="caution">
    <text evidence="1">The sequence shown here is derived from an EMBL/GenBank/DDBJ whole genome shotgun (WGS) entry which is preliminary data.</text>
</comment>
<evidence type="ECO:0008006" key="3">
    <source>
        <dbReference type="Google" id="ProtNLM"/>
    </source>
</evidence>
<dbReference type="RefSeq" id="WP_331791839.1">
    <property type="nucleotide sequence ID" value="NZ_BAAAUO010000001.1"/>
</dbReference>